<protein>
    <submittedName>
        <fullName evidence="2">Uncharacterized protein</fullName>
    </submittedName>
</protein>
<evidence type="ECO:0000313" key="3">
    <source>
        <dbReference type="Proteomes" id="UP001558613"/>
    </source>
</evidence>
<proteinExistence type="predicted"/>
<keyword evidence="3" id="KW-1185">Reference proteome</keyword>
<evidence type="ECO:0000313" key="2">
    <source>
        <dbReference type="EMBL" id="KAL1280117.1"/>
    </source>
</evidence>
<gene>
    <name evidence="2" type="ORF">QQF64_014717</name>
</gene>
<reference evidence="2 3" key="1">
    <citation type="submission" date="2023-09" db="EMBL/GenBank/DDBJ databases">
        <authorList>
            <person name="Wang M."/>
        </authorList>
    </citation>
    <scope>NUCLEOTIDE SEQUENCE [LARGE SCALE GENOMIC DNA]</scope>
    <source>
        <strain evidence="2">GT-2023</strain>
        <tissue evidence="2">Liver</tissue>
    </source>
</reference>
<dbReference type="EMBL" id="JAYMGO010000002">
    <property type="protein sequence ID" value="KAL1280117.1"/>
    <property type="molecule type" value="Genomic_DNA"/>
</dbReference>
<feature type="non-terminal residue" evidence="2">
    <location>
        <position position="1"/>
    </location>
</feature>
<evidence type="ECO:0000256" key="1">
    <source>
        <dbReference type="SAM" id="MobiDB-lite"/>
    </source>
</evidence>
<sequence>QNTLERSSRMRMTAPGSAVHTPTNTQLTHTAFARQVFPGTAKIDENTQQKAPSLIKISP</sequence>
<feature type="region of interest" description="Disordered" evidence="1">
    <location>
        <begin position="1"/>
        <end position="23"/>
    </location>
</feature>
<accession>A0ABR3NTD9</accession>
<comment type="caution">
    <text evidence="2">The sequence shown here is derived from an EMBL/GenBank/DDBJ whole genome shotgun (WGS) entry which is preliminary data.</text>
</comment>
<name>A0ABR3NTD9_9TELE</name>
<feature type="non-terminal residue" evidence="2">
    <location>
        <position position="59"/>
    </location>
</feature>
<dbReference type="Proteomes" id="UP001558613">
    <property type="component" value="Unassembled WGS sequence"/>
</dbReference>
<organism evidence="2 3">
    <name type="scientific">Cirrhinus molitorella</name>
    <name type="common">mud carp</name>
    <dbReference type="NCBI Taxonomy" id="172907"/>
    <lineage>
        <taxon>Eukaryota</taxon>
        <taxon>Metazoa</taxon>
        <taxon>Chordata</taxon>
        <taxon>Craniata</taxon>
        <taxon>Vertebrata</taxon>
        <taxon>Euteleostomi</taxon>
        <taxon>Actinopterygii</taxon>
        <taxon>Neopterygii</taxon>
        <taxon>Teleostei</taxon>
        <taxon>Ostariophysi</taxon>
        <taxon>Cypriniformes</taxon>
        <taxon>Cyprinidae</taxon>
        <taxon>Labeoninae</taxon>
        <taxon>Labeonini</taxon>
        <taxon>Cirrhinus</taxon>
    </lineage>
</organism>